<feature type="chain" id="PRO_5043574971" evidence="1">
    <location>
        <begin position="25"/>
        <end position="200"/>
    </location>
</feature>
<sequence length="200" mass="22332">MKYYNHIFVLIILQMGCLVDRSSAVVGLNEVLDIIKLAKDVVVAIAKAWNIVDQQIDFSEIPIPILDKTEAKLFGKIGVISAKLDKIGVEVDAVGTTTIAMVLQTLPDRVRLELRLNDLLDYMTRMDVNYRHFQNYVKEQSELEQLTLEDFAKHVVSHDSSSITSLVERIHAFIAPTGRGITNTGLIKLLLKALEKSKGG</sequence>
<keyword evidence="1" id="KW-0732">Signal</keyword>
<proteinExistence type="predicted"/>
<comment type="caution">
    <text evidence="2">The sequence shown here is derived from an EMBL/GenBank/DDBJ whole genome shotgun (WGS) entry which is preliminary data.</text>
</comment>
<name>A0AAV8VPT3_9CUCU</name>
<protein>
    <submittedName>
        <fullName evidence="2">Uncharacterized protein</fullName>
    </submittedName>
</protein>
<organism evidence="2 3">
    <name type="scientific">Exocentrus adspersus</name>
    <dbReference type="NCBI Taxonomy" id="1586481"/>
    <lineage>
        <taxon>Eukaryota</taxon>
        <taxon>Metazoa</taxon>
        <taxon>Ecdysozoa</taxon>
        <taxon>Arthropoda</taxon>
        <taxon>Hexapoda</taxon>
        <taxon>Insecta</taxon>
        <taxon>Pterygota</taxon>
        <taxon>Neoptera</taxon>
        <taxon>Endopterygota</taxon>
        <taxon>Coleoptera</taxon>
        <taxon>Polyphaga</taxon>
        <taxon>Cucujiformia</taxon>
        <taxon>Chrysomeloidea</taxon>
        <taxon>Cerambycidae</taxon>
        <taxon>Lamiinae</taxon>
        <taxon>Acanthocinini</taxon>
        <taxon>Exocentrus</taxon>
    </lineage>
</organism>
<reference evidence="2 3" key="1">
    <citation type="journal article" date="2023" name="Insect Mol. Biol.">
        <title>Genome sequencing provides insights into the evolution of gene families encoding plant cell wall-degrading enzymes in longhorned beetles.</title>
        <authorList>
            <person name="Shin N.R."/>
            <person name="Okamura Y."/>
            <person name="Kirsch R."/>
            <person name="Pauchet Y."/>
        </authorList>
    </citation>
    <scope>NUCLEOTIDE SEQUENCE [LARGE SCALE GENOMIC DNA]</scope>
    <source>
        <strain evidence="2">EAD_L_NR</strain>
    </source>
</reference>
<dbReference type="EMBL" id="JANEYG010000047">
    <property type="protein sequence ID" value="KAJ8915966.1"/>
    <property type="molecule type" value="Genomic_DNA"/>
</dbReference>
<keyword evidence="3" id="KW-1185">Reference proteome</keyword>
<evidence type="ECO:0000313" key="3">
    <source>
        <dbReference type="Proteomes" id="UP001159042"/>
    </source>
</evidence>
<accession>A0AAV8VPT3</accession>
<feature type="signal peptide" evidence="1">
    <location>
        <begin position="1"/>
        <end position="24"/>
    </location>
</feature>
<dbReference type="AlphaFoldDB" id="A0AAV8VPT3"/>
<evidence type="ECO:0000256" key="1">
    <source>
        <dbReference type="SAM" id="SignalP"/>
    </source>
</evidence>
<evidence type="ECO:0000313" key="2">
    <source>
        <dbReference type="EMBL" id="KAJ8915966.1"/>
    </source>
</evidence>
<dbReference type="Proteomes" id="UP001159042">
    <property type="component" value="Unassembled WGS sequence"/>
</dbReference>
<gene>
    <name evidence="2" type="ORF">NQ315_016643</name>
</gene>